<feature type="region of interest" description="Disordered" evidence="1">
    <location>
        <begin position="94"/>
        <end position="134"/>
    </location>
</feature>
<accession>L7ITL6</accession>
<gene>
    <name evidence="2" type="ORF">OOW_P131scaffold01563g2</name>
</gene>
<feature type="region of interest" description="Disordered" evidence="1">
    <location>
        <begin position="1"/>
        <end position="25"/>
    </location>
</feature>
<evidence type="ECO:0000256" key="1">
    <source>
        <dbReference type="SAM" id="MobiDB-lite"/>
    </source>
</evidence>
<name>L7ITL6_PYRO1</name>
<dbReference type="AlphaFoldDB" id="L7ITL6"/>
<protein>
    <submittedName>
        <fullName evidence="2">Uncharacterized protein</fullName>
    </submittedName>
</protein>
<reference evidence="2" key="1">
    <citation type="journal article" date="2012" name="PLoS Genet.">
        <title>Comparative analysis of the genomes of two field isolates of the rice blast fungus Magnaporthe oryzae.</title>
        <authorList>
            <person name="Xue M."/>
            <person name="Yang J."/>
            <person name="Li Z."/>
            <person name="Hu S."/>
            <person name="Yao N."/>
            <person name="Dean R.A."/>
            <person name="Zhao W."/>
            <person name="Shen M."/>
            <person name="Zhang H."/>
            <person name="Li C."/>
            <person name="Liu L."/>
            <person name="Cao L."/>
            <person name="Xu X."/>
            <person name="Xing Y."/>
            <person name="Hsiang T."/>
            <person name="Zhang Z."/>
            <person name="Xu J.R."/>
            <person name="Peng Y.L."/>
        </authorList>
    </citation>
    <scope>NUCLEOTIDE SEQUENCE [LARGE SCALE GENOMIC DNA]</scope>
    <source>
        <strain evidence="2">P131</strain>
    </source>
</reference>
<proteinExistence type="predicted"/>
<dbReference type="EMBL" id="JH795587">
    <property type="protein sequence ID" value="ELQ58630.1"/>
    <property type="molecule type" value="Genomic_DNA"/>
</dbReference>
<evidence type="ECO:0000313" key="2">
    <source>
        <dbReference type="EMBL" id="ELQ58630.1"/>
    </source>
</evidence>
<organism>
    <name type="scientific">Pyricularia oryzae (strain P131)</name>
    <name type="common">Rice blast fungus</name>
    <name type="synonym">Magnaporthe oryzae</name>
    <dbReference type="NCBI Taxonomy" id="1143193"/>
    <lineage>
        <taxon>Eukaryota</taxon>
        <taxon>Fungi</taxon>
        <taxon>Dikarya</taxon>
        <taxon>Ascomycota</taxon>
        <taxon>Pezizomycotina</taxon>
        <taxon>Sordariomycetes</taxon>
        <taxon>Sordariomycetidae</taxon>
        <taxon>Magnaporthales</taxon>
        <taxon>Pyriculariaceae</taxon>
        <taxon>Pyricularia</taxon>
    </lineage>
</organism>
<feature type="compositionally biased region" description="Basic residues" evidence="1">
    <location>
        <begin position="122"/>
        <end position="134"/>
    </location>
</feature>
<sequence>MAVDGDGGSEILERNSSSISQPPRAITIEPGNDSFEGTNAALPKCNDTFVIKIPLLIPFVQSTVNPRLKSRVNCLSCITASLCSGSLDLVFHDTSPNSSSRNLRKLPYTSSKARPPAASASRPRHSRTRASKKSSLHRAVVVRFMSQRVSITNAFADPRSPTETSLAPAWAATRCAHGTPVVPNQCLKSSSSLGGKVCVLMSCASSATLLSPNGRSGPLLGRFASFSTAPLLQSCRLALAELEQLDES</sequence>
<feature type="compositionally biased region" description="Low complexity" evidence="1">
    <location>
        <begin position="110"/>
        <end position="121"/>
    </location>
</feature>